<feature type="domain" description="Ubiquitin-like" evidence="3">
    <location>
        <begin position="741"/>
        <end position="798"/>
    </location>
</feature>
<name>A0A9N9F494_9GLOM</name>
<feature type="compositionally biased region" description="Low complexity" evidence="2">
    <location>
        <begin position="613"/>
        <end position="628"/>
    </location>
</feature>
<dbReference type="InterPro" id="IPR000626">
    <property type="entry name" value="Ubiquitin-like_dom"/>
</dbReference>
<dbReference type="Gene3D" id="1.25.40.10">
    <property type="entry name" value="Tetratricopeptide repeat domain"/>
    <property type="match status" value="3"/>
</dbReference>
<evidence type="ECO:0000259" key="3">
    <source>
        <dbReference type="PROSITE" id="PS50053"/>
    </source>
</evidence>
<feature type="region of interest" description="Disordered" evidence="2">
    <location>
        <begin position="613"/>
        <end position="667"/>
    </location>
</feature>
<organism evidence="4 5">
    <name type="scientific">Paraglomus brasilianum</name>
    <dbReference type="NCBI Taxonomy" id="144538"/>
    <lineage>
        <taxon>Eukaryota</taxon>
        <taxon>Fungi</taxon>
        <taxon>Fungi incertae sedis</taxon>
        <taxon>Mucoromycota</taxon>
        <taxon>Glomeromycotina</taxon>
        <taxon>Glomeromycetes</taxon>
        <taxon>Paraglomerales</taxon>
        <taxon>Paraglomeraceae</taxon>
        <taxon>Paraglomus</taxon>
    </lineage>
</organism>
<dbReference type="GO" id="GO:0000127">
    <property type="term" value="C:transcription factor TFIIIC complex"/>
    <property type="evidence" value="ECO:0007669"/>
    <property type="project" value="TreeGrafter"/>
</dbReference>
<sequence>MSADHPTATSQAASSSNSPPSTFLALLNDNDDDHIANLLAETVPHLTQTAITDLENVPEFSGPSAPPLMPFDGSRSEDGEELLLDPEDWDERRHGEVMWFTDEEMDGGEEADEEADEGDAEAEGMEVGSSSEECEDDEMLPSFGRLLAEAESARTVLDAEGSMPSFFAGSEEEWRQFTIDLRLTSGVGKIRRTRGSESTLPPDIRAMIGEANKFYVTRDFQKATELLQEIVKRNPNIHRVWFTLALIHDELGKHERALQLFMVAAHLTPKDGELWKRLGLLSRKHNHMKQAIYCYSKAIKANNNDLDAVWDRSYLYAETGQLKKALEGYIAILKQMPDDMNVVREISKIHIMNNDIPQAISIFSTAFNSYLCRPYSEIADVEGSFGYSEINMLAELYMLHNDYQKAIDAIKKAVRWIQGREKETWWDAFDDDREYEEGEGERGVGTNRRSEFTDVNSVRGGGGSNVPLPAELRVKLAQCRILLDQAEEGKMHLEYFYQYDIKSYIDLYHDVGETLMDKNLFEDALTTYEAILSTVKEKSQCPQACIQMGFCYRELGELRNALEYLKAAVKGMPNNLDVKLALAEVYEDLHEDAKALELVNEVLTIRQLQRISTNTNPSSSNIQSLQPASPSPPSPASHPSTPDSILPLIPDDQSTPQSRSQTHHEELRQFAAEKREETRIRFHQLDLLSSRINAGEDSTAEEYLNTARALMDDWSNMKAFYPRDSRFRGLGRRWGRKRKGLFLAIVQGGEGDENEDVDLDVQAREMARRLKRNLAGENDEKTPVDQSKVMFQGVPVADWFDFFVQYATIAVKHGHESEACDTLRRASLARVFYHDESRKIFFKLLLMACALYWNNFEVVCECARFFCMYKQFYSDTYLLYTASMSSGNSAVSCFASTNSAKFFIRQVKAFDEIVERARNNKDKEHDSDMDVDTEPIAVNKEQKSKPKFKPSVHSAALLLLHGHILVSARSYVAGIAYYIRAYQLSPNDPIISLCLGLAYLHRAMSRQTDNRHCQIFQGFSYLYNYYELRNRNQEAEFNLGRALHSIGLYHLAIVHYERALKLPSLREELIQKGQITSAEIEDEDDPTDLKRDIAYNMAMIYMESGSPALAQQLLRQHCTI</sequence>
<dbReference type="PANTHER" id="PTHR23082">
    <property type="entry name" value="TRANSCRIPTION INITIATION FACTOR IIIC TFIIIC , POLYPEPTIDE 3-RELATED"/>
    <property type="match status" value="1"/>
</dbReference>
<evidence type="ECO:0000313" key="5">
    <source>
        <dbReference type="Proteomes" id="UP000789739"/>
    </source>
</evidence>
<feature type="repeat" description="TPR" evidence="1">
    <location>
        <begin position="272"/>
        <end position="305"/>
    </location>
</feature>
<dbReference type="InterPro" id="IPR019734">
    <property type="entry name" value="TPR_rpt"/>
</dbReference>
<dbReference type="PROSITE" id="PS50053">
    <property type="entry name" value="UBIQUITIN_2"/>
    <property type="match status" value="1"/>
</dbReference>
<dbReference type="AlphaFoldDB" id="A0A9N9F494"/>
<dbReference type="PANTHER" id="PTHR23082:SF0">
    <property type="entry name" value="GENERAL TRANSCRIPTION FACTOR 3C POLYPEPTIDE 3"/>
    <property type="match status" value="1"/>
</dbReference>
<feature type="region of interest" description="Disordered" evidence="2">
    <location>
        <begin position="1"/>
        <end position="26"/>
    </location>
</feature>
<protein>
    <submittedName>
        <fullName evidence="4">8509_t:CDS:1</fullName>
    </submittedName>
</protein>
<evidence type="ECO:0000313" key="4">
    <source>
        <dbReference type="EMBL" id="CAG8508696.1"/>
    </source>
</evidence>
<dbReference type="Pfam" id="PF14559">
    <property type="entry name" value="TPR_19"/>
    <property type="match status" value="1"/>
</dbReference>
<feature type="region of interest" description="Disordered" evidence="2">
    <location>
        <begin position="57"/>
        <end position="79"/>
    </location>
</feature>
<dbReference type="PROSITE" id="PS50005">
    <property type="entry name" value="TPR"/>
    <property type="match status" value="3"/>
</dbReference>
<feature type="repeat" description="TPR" evidence="1">
    <location>
        <begin position="238"/>
        <end position="271"/>
    </location>
</feature>
<dbReference type="OrthoDB" id="9991317at2759"/>
<feature type="compositionally biased region" description="Low complexity" evidence="2">
    <location>
        <begin position="1"/>
        <end position="22"/>
    </location>
</feature>
<dbReference type="EMBL" id="CAJVPI010000255">
    <property type="protein sequence ID" value="CAG8508696.1"/>
    <property type="molecule type" value="Genomic_DNA"/>
</dbReference>
<dbReference type="SMART" id="SM00028">
    <property type="entry name" value="TPR"/>
    <property type="match status" value="10"/>
</dbReference>
<dbReference type="SUPFAM" id="SSF48452">
    <property type="entry name" value="TPR-like"/>
    <property type="match status" value="2"/>
</dbReference>
<feature type="compositionally biased region" description="Acidic residues" evidence="2">
    <location>
        <begin position="105"/>
        <end position="124"/>
    </location>
</feature>
<proteinExistence type="predicted"/>
<dbReference type="Pfam" id="PF13181">
    <property type="entry name" value="TPR_8"/>
    <property type="match status" value="1"/>
</dbReference>
<dbReference type="Pfam" id="PF13432">
    <property type="entry name" value="TPR_16"/>
    <property type="match status" value="1"/>
</dbReference>
<dbReference type="GO" id="GO:0006383">
    <property type="term" value="P:transcription by RNA polymerase III"/>
    <property type="evidence" value="ECO:0007669"/>
    <property type="project" value="InterPro"/>
</dbReference>
<keyword evidence="1" id="KW-0802">TPR repeat</keyword>
<evidence type="ECO:0000256" key="2">
    <source>
        <dbReference type="SAM" id="MobiDB-lite"/>
    </source>
</evidence>
<dbReference type="InterPro" id="IPR039340">
    <property type="entry name" value="Tfc4/TFIIIC-102/Sfc4"/>
</dbReference>
<dbReference type="Proteomes" id="UP000789739">
    <property type="component" value="Unassembled WGS sequence"/>
</dbReference>
<reference evidence="4" key="1">
    <citation type="submission" date="2021-06" db="EMBL/GenBank/DDBJ databases">
        <authorList>
            <person name="Kallberg Y."/>
            <person name="Tangrot J."/>
            <person name="Rosling A."/>
        </authorList>
    </citation>
    <scope>NUCLEOTIDE SEQUENCE</scope>
    <source>
        <strain evidence="4">BR232B</strain>
    </source>
</reference>
<gene>
    <name evidence="4" type="ORF">PBRASI_LOCUS2995</name>
</gene>
<evidence type="ECO:0000256" key="1">
    <source>
        <dbReference type="PROSITE-ProRule" id="PRU00339"/>
    </source>
</evidence>
<feature type="repeat" description="TPR" evidence="1">
    <location>
        <begin position="542"/>
        <end position="575"/>
    </location>
</feature>
<feature type="region of interest" description="Disordered" evidence="2">
    <location>
        <begin position="105"/>
        <end position="136"/>
    </location>
</feature>
<accession>A0A9N9F494</accession>
<comment type="caution">
    <text evidence="4">The sequence shown here is derived from an EMBL/GenBank/DDBJ whole genome shotgun (WGS) entry which is preliminary data.</text>
</comment>
<dbReference type="InterPro" id="IPR011990">
    <property type="entry name" value="TPR-like_helical_dom_sf"/>
</dbReference>
<keyword evidence="5" id="KW-1185">Reference proteome</keyword>